<feature type="compositionally biased region" description="Acidic residues" evidence="1">
    <location>
        <begin position="209"/>
        <end position="221"/>
    </location>
</feature>
<keyword evidence="3" id="KW-1185">Reference proteome</keyword>
<reference evidence="2 3" key="1">
    <citation type="submission" date="2018-06" db="EMBL/GenBank/DDBJ databases">
        <title>Comparative genomics reveals the genomic features of Rhizophagus irregularis, R. cerebriforme, R. diaphanum and Gigaspora rosea, and their symbiotic lifestyle signature.</title>
        <authorList>
            <person name="Morin E."/>
            <person name="San Clemente H."/>
            <person name="Chen E.C.H."/>
            <person name="De La Providencia I."/>
            <person name="Hainaut M."/>
            <person name="Kuo A."/>
            <person name="Kohler A."/>
            <person name="Murat C."/>
            <person name="Tang N."/>
            <person name="Roy S."/>
            <person name="Loubradou J."/>
            <person name="Henrissat B."/>
            <person name="Grigoriev I.V."/>
            <person name="Corradi N."/>
            <person name="Roux C."/>
            <person name="Martin F.M."/>
        </authorList>
    </citation>
    <scope>NUCLEOTIDE SEQUENCE [LARGE SCALE GENOMIC DNA]</scope>
    <source>
        <strain evidence="2 3">DAOM 194757</strain>
    </source>
</reference>
<protein>
    <submittedName>
        <fullName evidence="2">Uncharacterized protein</fullName>
    </submittedName>
</protein>
<dbReference type="EMBL" id="QKWP01001358">
    <property type="protein sequence ID" value="RIB09570.1"/>
    <property type="molecule type" value="Genomic_DNA"/>
</dbReference>
<dbReference type="AlphaFoldDB" id="A0A397UHA4"/>
<feature type="region of interest" description="Disordered" evidence="1">
    <location>
        <begin position="207"/>
        <end position="267"/>
    </location>
</feature>
<evidence type="ECO:0000313" key="3">
    <source>
        <dbReference type="Proteomes" id="UP000266673"/>
    </source>
</evidence>
<dbReference type="STRING" id="44941.A0A397UHA4"/>
<evidence type="ECO:0000256" key="1">
    <source>
        <dbReference type="SAM" id="MobiDB-lite"/>
    </source>
</evidence>
<dbReference type="OrthoDB" id="2428272at2759"/>
<feature type="compositionally biased region" description="Basic and acidic residues" evidence="1">
    <location>
        <begin position="246"/>
        <end position="259"/>
    </location>
</feature>
<evidence type="ECO:0000313" key="2">
    <source>
        <dbReference type="EMBL" id="RIB09570.1"/>
    </source>
</evidence>
<proteinExistence type="predicted"/>
<accession>A0A397UHA4</accession>
<dbReference type="Proteomes" id="UP000266673">
    <property type="component" value="Unassembled WGS sequence"/>
</dbReference>
<organism evidence="2 3">
    <name type="scientific">Gigaspora rosea</name>
    <dbReference type="NCBI Taxonomy" id="44941"/>
    <lineage>
        <taxon>Eukaryota</taxon>
        <taxon>Fungi</taxon>
        <taxon>Fungi incertae sedis</taxon>
        <taxon>Mucoromycota</taxon>
        <taxon>Glomeromycotina</taxon>
        <taxon>Glomeromycetes</taxon>
        <taxon>Diversisporales</taxon>
        <taxon>Gigasporaceae</taxon>
        <taxon>Gigaspora</taxon>
    </lineage>
</organism>
<sequence length="298" mass="34580">MSSTSRVESYNSKIKKLIFNSNTTLLELAEKLLACILEEDKKTKYALFRASIPKAVLVATADSILPNICSMLRKYFTVEMLKIQENQIKQALHYHAIKIVESELQRYLMLIRPWWYNDNVTNNSAEESFLIARKFEIGQPTTMGWSGPIPYLNAFAQEVHDINHKVIDEWKLYGEAWGKARAALMVAVRRNDYNFINMLDKYLNNCQSDSDETSDSEIESESDSKTTLDPSELMNPNKRKKKSHPKGTDRIRRADEPSKKAKRQLHCKICGGLEHNRRFRFRFNEPEPEPEPALKVQY</sequence>
<gene>
    <name evidence="2" type="ORF">C2G38_2208569</name>
</gene>
<name>A0A397UHA4_9GLOM</name>
<comment type="caution">
    <text evidence="2">The sequence shown here is derived from an EMBL/GenBank/DDBJ whole genome shotgun (WGS) entry which is preliminary data.</text>
</comment>